<dbReference type="EMBL" id="JRPJ02000014">
    <property type="protein sequence ID" value="TLE10689.1"/>
    <property type="molecule type" value="Genomic_DNA"/>
</dbReference>
<protein>
    <recommendedName>
        <fullName evidence="1">Restriction endonuclease type I HsdR N-terminal domain-containing protein</fullName>
    </recommendedName>
</protein>
<dbReference type="Pfam" id="PF04313">
    <property type="entry name" value="HSDR_N"/>
    <property type="match status" value="1"/>
</dbReference>
<dbReference type="AlphaFoldDB" id="A0A4U8UAL2"/>
<organism evidence="2 3">
    <name type="scientific">Helicobacter bilis</name>
    <dbReference type="NCBI Taxonomy" id="37372"/>
    <lineage>
        <taxon>Bacteria</taxon>
        <taxon>Pseudomonadati</taxon>
        <taxon>Campylobacterota</taxon>
        <taxon>Epsilonproteobacteria</taxon>
        <taxon>Campylobacterales</taxon>
        <taxon>Helicobacteraceae</taxon>
        <taxon>Helicobacter</taxon>
    </lineage>
</organism>
<dbReference type="InterPro" id="IPR007409">
    <property type="entry name" value="Restrct_endonuc_type1_HsdR_N"/>
</dbReference>
<accession>A0A4U8UAL2</accession>
<name>A0A4U8UAL2_9HELI</name>
<comment type="caution">
    <text evidence="2">The sequence shown here is derived from an EMBL/GenBank/DDBJ whole genome shotgun (WGS) entry which is preliminary data.</text>
</comment>
<dbReference type="InterPro" id="IPR017035">
    <property type="entry name" value="UCP035009_HsdR_All3000-type"/>
</dbReference>
<dbReference type="GO" id="GO:0009307">
    <property type="term" value="P:DNA restriction-modification system"/>
    <property type="evidence" value="ECO:0007669"/>
    <property type="project" value="UniProtKB-KW"/>
</dbReference>
<evidence type="ECO:0000313" key="2">
    <source>
        <dbReference type="EMBL" id="TLE10689.1"/>
    </source>
</evidence>
<dbReference type="Proteomes" id="UP000029857">
    <property type="component" value="Unassembled WGS sequence"/>
</dbReference>
<dbReference type="PIRSF" id="PIRSF035009">
    <property type="entry name" value="UCP035009_HSDR_N"/>
    <property type="match status" value="1"/>
</dbReference>
<evidence type="ECO:0000259" key="1">
    <source>
        <dbReference type="Pfam" id="PF04313"/>
    </source>
</evidence>
<proteinExistence type="predicted"/>
<sequence>MMLEDKIFELAQRVKTQKDNIKTEEATKHSFVLPFLSALGYDVFDNHVVVPEFVADIGTKKGEKVDYAILKDGKPLVLIEVKNHSENLNNHNNQLARYFNVVSDAKFAILTNGTEYRFFSDLDNDNIMDQYPFMIFHLENIKQRDLKELEKFTKEQLDIDSIVQFASIAKSHKQIQEIFRNQVENPDDDFVKFFATKITSRRMTESIINEYRNYTKKALYEIINDLANEKILAVKNSLSKDEKQDEAEVNTNEEELIVTTEEELQGFYIVKSFFAECKNFDIERITYKDTFSYFGILADNNLRKWFCRLWFNGSKKYITIPTTEKDKRIDLENISDIYRYKQEILAALH</sequence>
<reference evidence="2 3" key="1">
    <citation type="journal article" date="2014" name="Genome Announc.">
        <title>Draft genome sequences of eight enterohepatic helicobacter species isolated from both laboratory and wild rodents.</title>
        <authorList>
            <person name="Sheh A."/>
            <person name="Shen Z."/>
            <person name="Fox J.G."/>
        </authorList>
    </citation>
    <scope>NUCLEOTIDE SEQUENCE [LARGE SCALE GENOMIC DNA]</scope>
    <source>
        <strain evidence="2 3">ATCC 49320</strain>
    </source>
</reference>
<dbReference type="GO" id="GO:0003677">
    <property type="term" value="F:DNA binding"/>
    <property type="evidence" value="ECO:0007669"/>
    <property type="project" value="UniProtKB-KW"/>
</dbReference>
<dbReference type="GO" id="GO:0009035">
    <property type="term" value="F:type I site-specific deoxyribonuclease activity"/>
    <property type="evidence" value="ECO:0007669"/>
    <property type="project" value="UniProtKB-EC"/>
</dbReference>
<gene>
    <name evidence="2" type="ORF">LS79_005105</name>
</gene>
<dbReference type="GO" id="GO:0005524">
    <property type="term" value="F:ATP binding"/>
    <property type="evidence" value="ECO:0007669"/>
    <property type="project" value="UniProtKB-KW"/>
</dbReference>
<evidence type="ECO:0000313" key="3">
    <source>
        <dbReference type="Proteomes" id="UP000029857"/>
    </source>
</evidence>
<feature type="domain" description="Restriction endonuclease type I HsdR N-terminal" evidence="1">
    <location>
        <begin position="22"/>
        <end position="126"/>
    </location>
</feature>